<dbReference type="EMBL" id="QMDX01000001">
    <property type="protein sequence ID" value="TSD16259.1"/>
    <property type="molecule type" value="Genomic_DNA"/>
</dbReference>
<sequence>MPSDDTDDAPPEPPARLRELSARLTPGDELRYTFEDAWVDVPSRFDRPGKTATWGLDGTVTIRVENVEE</sequence>
<keyword evidence="3" id="KW-1185">Reference proteome</keyword>
<dbReference type="Proteomes" id="UP000319894">
    <property type="component" value="Unassembled WGS sequence"/>
</dbReference>
<organism evidence="2 3">
    <name type="scientific">Haloglomus irregulare</name>
    <dbReference type="NCBI Taxonomy" id="2234134"/>
    <lineage>
        <taxon>Archaea</taxon>
        <taxon>Methanobacteriati</taxon>
        <taxon>Methanobacteriota</taxon>
        <taxon>Stenosarchaea group</taxon>
        <taxon>Halobacteria</taxon>
        <taxon>Halobacteriales</taxon>
        <taxon>Natronomonadaceae</taxon>
        <taxon>Haloglomus</taxon>
    </lineage>
</organism>
<evidence type="ECO:0000313" key="2">
    <source>
        <dbReference type="EMBL" id="TSD16259.1"/>
    </source>
</evidence>
<dbReference type="RefSeq" id="WP_144260761.1">
    <property type="nucleotide sequence ID" value="NZ_QMDX01000001.1"/>
</dbReference>
<comment type="caution">
    <text evidence="2">The sequence shown here is derived from an EMBL/GenBank/DDBJ whole genome shotgun (WGS) entry which is preliminary data.</text>
</comment>
<proteinExistence type="predicted"/>
<accession>A0A554NFU9</accession>
<protein>
    <submittedName>
        <fullName evidence="2">Uncharacterized protein</fullName>
    </submittedName>
</protein>
<gene>
    <name evidence="2" type="ORF">DP107_03665</name>
</gene>
<dbReference type="InParanoid" id="A0A554NFU9"/>
<name>A0A554NFU9_9EURY</name>
<reference evidence="2 3" key="1">
    <citation type="submission" date="2018-06" db="EMBL/GenBank/DDBJ databases">
        <title>Natronomonas sp. F16-60 a new haloarchaeon isolated from a solar saltern of Isla Cristina, Huelva, Spain.</title>
        <authorList>
            <person name="Duran-Viseras A."/>
            <person name="Sanchez-Porro C."/>
            <person name="Ventosa A."/>
        </authorList>
    </citation>
    <scope>NUCLEOTIDE SEQUENCE [LARGE SCALE GENOMIC DNA]</scope>
    <source>
        <strain evidence="2 3">F16-60</strain>
    </source>
</reference>
<feature type="region of interest" description="Disordered" evidence="1">
    <location>
        <begin position="1"/>
        <end position="21"/>
    </location>
</feature>
<evidence type="ECO:0000313" key="3">
    <source>
        <dbReference type="Proteomes" id="UP000319894"/>
    </source>
</evidence>
<feature type="compositionally biased region" description="Acidic residues" evidence="1">
    <location>
        <begin position="1"/>
        <end position="10"/>
    </location>
</feature>
<evidence type="ECO:0000256" key="1">
    <source>
        <dbReference type="SAM" id="MobiDB-lite"/>
    </source>
</evidence>
<dbReference type="AlphaFoldDB" id="A0A554NFU9"/>